<keyword evidence="1" id="KW-0732">Signal</keyword>
<feature type="chain" id="PRO_5032411878" description="DUF4424 domain-containing protein" evidence="1">
    <location>
        <begin position="25"/>
        <end position="329"/>
    </location>
</feature>
<evidence type="ECO:0000313" key="2">
    <source>
        <dbReference type="EMBL" id="QJE95947.1"/>
    </source>
</evidence>
<dbReference type="AlphaFoldDB" id="A0A858RGH8"/>
<sequence>MKPFNPLLSLVSAAALLLGASAKAEDSMRLVAIKAAPKEAAELRKALADPLHSTKSMTIDTLAKRGMTVLGDFTETNPWRMESVKMTKITGSLKAGGQIMKELGVVAAVEGGKFGTLTADSLEAEIALSGKGQTYLSWGVMGNMAVIKSGVWRERAWWNDGKDTFMLWQFPEVTAPGDPKRQGGGGNWDCVKVEMRWFQANDADIEKINQAAPENRDKALEWLVGKAKLWKDCGFRARTGERSMWHSLEVEMAMVDGDAAEIHEGLSLDGYFAGQEDNLRIEWDVEAPSKKKPTARFQLAAPVKPGVWTFLPVKDVPFANVVACRLTRE</sequence>
<evidence type="ECO:0008006" key="4">
    <source>
        <dbReference type="Google" id="ProtNLM"/>
    </source>
</evidence>
<organism evidence="2 3">
    <name type="scientific">Luteolibacter luteus</name>
    <dbReference type="NCBI Taxonomy" id="2728835"/>
    <lineage>
        <taxon>Bacteria</taxon>
        <taxon>Pseudomonadati</taxon>
        <taxon>Verrucomicrobiota</taxon>
        <taxon>Verrucomicrobiia</taxon>
        <taxon>Verrucomicrobiales</taxon>
        <taxon>Verrucomicrobiaceae</taxon>
        <taxon>Luteolibacter</taxon>
    </lineage>
</organism>
<dbReference type="KEGG" id="luo:HHL09_09185"/>
<dbReference type="RefSeq" id="WP_169454260.1">
    <property type="nucleotide sequence ID" value="NZ_CP051774.1"/>
</dbReference>
<dbReference type="EMBL" id="CP051774">
    <property type="protein sequence ID" value="QJE95947.1"/>
    <property type="molecule type" value="Genomic_DNA"/>
</dbReference>
<evidence type="ECO:0000313" key="3">
    <source>
        <dbReference type="Proteomes" id="UP000501812"/>
    </source>
</evidence>
<protein>
    <recommendedName>
        <fullName evidence="4">DUF4424 domain-containing protein</fullName>
    </recommendedName>
</protein>
<reference evidence="2 3" key="1">
    <citation type="submission" date="2020-04" db="EMBL/GenBank/DDBJ databases">
        <title>Luteolibacter sp. G-1-1-1 isolated from soil.</title>
        <authorList>
            <person name="Dahal R.H."/>
        </authorList>
    </citation>
    <scope>NUCLEOTIDE SEQUENCE [LARGE SCALE GENOMIC DNA]</scope>
    <source>
        <strain evidence="2 3">G-1-1-1</strain>
    </source>
</reference>
<evidence type="ECO:0000256" key="1">
    <source>
        <dbReference type="SAM" id="SignalP"/>
    </source>
</evidence>
<proteinExistence type="predicted"/>
<name>A0A858RGH8_9BACT</name>
<accession>A0A858RGH8</accession>
<gene>
    <name evidence="2" type="ORF">HHL09_09185</name>
</gene>
<dbReference type="Proteomes" id="UP000501812">
    <property type="component" value="Chromosome"/>
</dbReference>
<feature type="signal peptide" evidence="1">
    <location>
        <begin position="1"/>
        <end position="24"/>
    </location>
</feature>
<keyword evidence="3" id="KW-1185">Reference proteome</keyword>